<reference evidence="4" key="1">
    <citation type="journal article" date="2019" name="Int. J. Syst. Evol. Microbiol.">
        <title>The Global Catalogue of Microorganisms (GCM) 10K type strain sequencing project: providing services to taxonomists for standard genome sequencing and annotation.</title>
        <authorList>
            <consortium name="The Broad Institute Genomics Platform"/>
            <consortium name="The Broad Institute Genome Sequencing Center for Infectious Disease"/>
            <person name="Wu L."/>
            <person name="Ma J."/>
        </authorList>
    </citation>
    <scope>NUCLEOTIDE SEQUENCE [LARGE SCALE GENOMIC DNA]</scope>
    <source>
        <strain evidence="4">JCM 12696</strain>
    </source>
</reference>
<evidence type="ECO:0000313" key="3">
    <source>
        <dbReference type="EMBL" id="GAA1185221.1"/>
    </source>
</evidence>
<organism evidence="3 4">
    <name type="scientific">Streptomyces hebeiensis</name>
    <dbReference type="NCBI Taxonomy" id="229486"/>
    <lineage>
        <taxon>Bacteria</taxon>
        <taxon>Bacillati</taxon>
        <taxon>Actinomycetota</taxon>
        <taxon>Actinomycetes</taxon>
        <taxon>Kitasatosporales</taxon>
        <taxon>Streptomycetaceae</taxon>
        <taxon>Streptomyces</taxon>
    </lineage>
</organism>
<evidence type="ECO:0008006" key="5">
    <source>
        <dbReference type="Google" id="ProtNLM"/>
    </source>
</evidence>
<keyword evidence="2" id="KW-1133">Transmembrane helix</keyword>
<feature type="region of interest" description="Disordered" evidence="1">
    <location>
        <begin position="1"/>
        <end position="42"/>
    </location>
</feature>
<evidence type="ECO:0000313" key="4">
    <source>
        <dbReference type="Proteomes" id="UP001501371"/>
    </source>
</evidence>
<accession>A0ABP4FJI3</accession>
<proteinExistence type="predicted"/>
<dbReference type="Proteomes" id="UP001501371">
    <property type="component" value="Unassembled WGS sequence"/>
</dbReference>
<feature type="transmembrane region" description="Helical" evidence="2">
    <location>
        <begin position="191"/>
        <end position="213"/>
    </location>
</feature>
<keyword evidence="2" id="KW-0812">Transmembrane</keyword>
<dbReference type="InterPro" id="IPR025671">
    <property type="entry name" value="HXXEE"/>
</dbReference>
<protein>
    <recommendedName>
        <fullName evidence="5">HXXEE domain-containing protein</fullName>
    </recommendedName>
</protein>
<gene>
    <name evidence="3" type="ORF">GCM10009654_48580</name>
</gene>
<dbReference type="Pfam" id="PF13787">
    <property type="entry name" value="HXXEE"/>
    <property type="match status" value="1"/>
</dbReference>
<keyword evidence="2" id="KW-0472">Membrane</keyword>
<comment type="caution">
    <text evidence="3">The sequence shown here is derived from an EMBL/GenBank/DDBJ whole genome shotgun (WGS) entry which is preliminary data.</text>
</comment>
<evidence type="ECO:0000256" key="1">
    <source>
        <dbReference type="SAM" id="MobiDB-lite"/>
    </source>
</evidence>
<sequence length="223" mass="23270">MGAVALEGGNRLSRPIPPHRLHRSGGQWTSGSEMSEHGTESGAVSPAVTWGLMAAFVVHDLEELVTMPGWASDQVDRLRGDCPRVPERVWSAMRVTPGHAATAIGLMGLVVGAASADGARTGGKSAFFQTVLAGFGLHAVSHVAQSAGLRGYTPGVVTAPLVVAPFSLWAWRELRRGGVLGEVGTRGVMASAALFPVGILGVHAAAFGVRRLARRATRARPTR</sequence>
<name>A0ABP4FJI3_9ACTN</name>
<evidence type="ECO:0000256" key="2">
    <source>
        <dbReference type="SAM" id="Phobius"/>
    </source>
</evidence>
<dbReference type="EMBL" id="BAAAKV010000048">
    <property type="protein sequence ID" value="GAA1185221.1"/>
    <property type="molecule type" value="Genomic_DNA"/>
</dbReference>
<keyword evidence="4" id="KW-1185">Reference proteome</keyword>